<keyword evidence="3" id="KW-1185">Reference proteome</keyword>
<feature type="region of interest" description="Disordered" evidence="1">
    <location>
        <begin position="37"/>
        <end position="56"/>
    </location>
</feature>
<comment type="caution">
    <text evidence="2">The sequence shown here is derived from an EMBL/GenBank/DDBJ whole genome shotgun (WGS) entry which is preliminary data.</text>
</comment>
<evidence type="ECO:0000256" key="1">
    <source>
        <dbReference type="SAM" id="MobiDB-lite"/>
    </source>
</evidence>
<evidence type="ECO:0000313" key="2">
    <source>
        <dbReference type="EMBL" id="MEQ2170576.1"/>
    </source>
</evidence>
<evidence type="ECO:0008006" key="4">
    <source>
        <dbReference type="Google" id="ProtNLM"/>
    </source>
</evidence>
<dbReference type="EMBL" id="JAHRIO010040034">
    <property type="protein sequence ID" value="MEQ2170576.1"/>
    <property type="molecule type" value="Genomic_DNA"/>
</dbReference>
<dbReference type="Proteomes" id="UP001476798">
    <property type="component" value="Unassembled WGS sequence"/>
</dbReference>
<organism evidence="2 3">
    <name type="scientific">Goodea atripinnis</name>
    <dbReference type="NCBI Taxonomy" id="208336"/>
    <lineage>
        <taxon>Eukaryota</taxon>
        <taxon>Metazoa</taxon>
        <taxon>Chordata</taxon>
        <taxon>Craniata</taxon>
        <taxon>Vertebrata</taxon>
        <taxon>Euteleostomi</taxon>
        <taxon>Actinopterygii</taxon>
        <taxon>Neopterygii</taxon>
        <taxon>Teleostei</taxon>
        <taxon>Neoteleostei</taxon>
        <taxon>Acanthomorphata</taxon>
        <taxon>Ovalentaria</taxon>
        <taxon>Atherinomorphae</taxon>
        <taxon>Cyprinodontiformes</taxon>
        <taxon>Goodeidae</taxon>
        <taxon>Goodea</taxon>
    </lineage>
</organism>
<name>A0ABV0NHR1_9TELE</name>
<proteinExistence type="predicted"/>
<feature type="non-terminal residue" evidence="2">
    <location>
        <position position="1"/>
    </location>
</feature>
<reference evidence="2 3" key="1">
    <citation type="submission" date="2021-06" db="EMBL/GenBank/DDBJ databases">
        <authorList>
            <person name="Palmer J.M."/>
        </authorList>
    </citation>
    <scope>NUCLEOTIDE SEQUENCE [LARGE SCALE GENOMIC DNA]</scope>
    <source>
        <strain evidence="2 3">GA_2019</strain>
        <tissue evidence="2">Muscle</tissue>
    </source>
</reference>
<gene>
    <name evidence="2" type="ORF">GOODEAATRI_001688</name>
</gene>
<sequence>SIVSAVLRDREACICRAVWVKPNGELTESDERREHLWNKEAEMGRGNGGKLKNRIG</sequence>
<protein>
    <recommendedName>
        <fullName evidence="4">MHC class I antigen</fullName>
    </recommendedName>
</protein>
<evidence type="ECO:0000313" key="3">
    <source>
        <dbReference type="Proteomes" id="UP001476798"/>
    </source>
</evidence>
<accession>A0ABV0NHR1</accession>